<accession>A0ABD0UC22</accession>
<keyword evidence="2" id="KW-1185">Reference proteome</keyword>
<dbReference type="AlphaFoldDB" id="A0ABD0UC22"/>
<name>A0ABD0UC22_DENTH</name>
<comment type="caution">
    <text evidence="1">The sequence shown here is derived from an EMBL/GenBank/DDBJ whole genome shotgun (WGS) entry which is preliminary data.</text>
</comment>
<organism evidence="1 2">
    <name type="scientific">Dendrobium thyrsiflorum</name>
    <name type="common">Pinecone-like raceme dendrobium</name>
    <name type="synonym">Orchid</name>
    <dbReference type="NCBI Taxonomy" id="117978"/>
    <lineage>
        <taxon>Eukaryota</taxon>
        <taxon>Viridiplantae</taxon>
        <taxon>Streptophyta</taxon>
        <taxon>Embryophyta</taxon>
        <taxon>Tracheophyta</taxon>
        <taxon>Spermatophyta</taxon>
        <taxon>Magnoliopsida</taxon>
        <taxon>Liliopsida</taxon>
        <taxon>Asparagales</taxon>
        <taxon>Orchidaceae</taxon>
        <taxon>Epidendroideae</taxon>
        <taxon>Malaxideae</taxon>
        <taxon>Dendrobiinae</taxon>
        <taxon>Dendrobium</taxon>
    </lineage>
</organism>
<dbReference type="Proteomes" id="UP001552299">
    <property type="component" value="Unassembled WGS sequence"/>
</dbReference>
<proteinExistence type="predicted"/>
<dbReference type="EMBL" id="JANQDX010000016">
    <property type="protein sequence ID" value="KAL0910330.1"/>
    <property type="molecule type" value="Genomic_DNA"/>
</dbReference>
<gene>
    <name evidence="1" type="ORF">M5K25_021303</name>
</gene>
<reference evidence="1 2" key="1">
    <citation type="journal article" date="2024" name="Plant Biotechnol. J.">
        <title>Dendrobium thyrsiflorum genome and its molecular insights into genes involved in important horticultural traits.</title>
        <authorList>
            <person name="Chen B."/>
            <person name="Wang J.Y."/>
            <person name="Zheng P.J."/>
            <person name="Li K.L."/>
            <person name="Liang Y.M."/>
            <person name="Chen X.F."/>
            <person name="Zhang C."/>
            <person name="Zhao X."/>
            <person name="He X."/>
            <person name="Zhang G.Q."/>
            <person name="Liu Z.J."/>
            <person name="Xu Q."/>
        </authorList>
    </citation>
    <scope>NUCLEOTIDE SEQUENCE [LARGE SCALE GENOMIC DNA]</scope>
    <source>
        <strain evidence="1">GZMU011</strain>
    </source>
</reference>
<evidence type="ECO:0000313" key="1">
    <source>
        <dbReference type="EMBL" id="KAL0910330.1"/>
    </source>
</evidence>
<protein>
    <submittedName>
        <fullName evidence="1">Uncharacterized protein</fullName>
    </submittedName>
</protein>
<evidence type="ECO:0000313" key="2">
    <source>
        <dbReference type="Proteomes" id="UP001552299"/>
    </source>
</evidence>
<sequence>MVLSSRSFCLCQIIEPLMTIAGDRRSGKEYSTTSFNAARRSGGGDGGGGGGRLLQLGEIHAVPALVVIIPPKNLGHHEASGCHNVVFGCALLVLRSRIPRLRPVRPEQVVQQPPPLLSNKPISHELICPIKHRWIPHNYRLVPAQKLPFLHRVPRPSRTQLKILSRAAELQRHRRI</sequence>